<keyword evidence="4" id="KW-0547">Nucleotide-binding</keyword>
<keyword evidence="10" id="KW-1185">Reference proteome</keyword>
<dbReference type="InterPro" id="IPR051786">
    <property type="entry name" value="ASN_synthetase/amidase"/>
</dbReference>
<dbReference type="InterPro" id="IPR006426">
    <property type="entry name" value="Asn_synth_AEB"/>
</dbReference>
<evidence type="ECO:0000256" key="4">
    <source>
        <dbReference type="ARBA" id="ARBA00022741"/>
    </source>
</evidence>
<comment type="catalytic activity">
    <reaction evidence="7">
        <text>L-aspartate + L-glutamine + ATP + H2O = L-asparagine + L-glutamate + AMP + diphosphate + H(+)</text>
        <dbReference type="Rhea" id="RHEA:12228"/>
        <dbReference type="ChEBI" id="CHEBI:15377"/>
        <dbReference type="ChEBI" id="CHEBI:15378"/>
        <dbReference type="ChEBI" id="CHEBI:29985"/>
        <dbReference type="ChEBI" id="CHEBI:29991"/>
        <dbReference type="ChEBI" id="CHEBI:30616"/>
        <dbReference type="ChEBI" id="CHEBI:33019"/>
        <dbReference type="ChEBI" id="CHEBI:58048"/>
        <dbReference type="ChEBI" id="CHEBI:58359"/>
        <dbReference type="ChEBI" id="CHEBI:456215"/>
        <dbReference type="EC" id="6.3.5.4"/>
    </reaction>
</comment>
<dbReference type="Gene3D" id="3.40.50.620">
    <property type="entry name" value="HUPs"/>
    <property type="match status" value="1"/>
</dbReference>
<dbReference type="PANTHER" id="PTHR43284">
    <property type="entry name" value="ASPARAGINE SYNTHETASE (GLUTAMINE-HYDROLYZING)"/>
    <property type="match status" value="1"/>
</dbReference>
<dbReference type="CDD" id="cd01991">
    <property type="entry name" value="Asn_synthase_B_C"/>
    <property type="match status" value="1"/>
</dbReference>
<dbReference type="InterPro" id="IPR017932">
    <property type="entry name" value="GATase_2_dom"/>
</dbReference>
<gene>
    <name evidence="9" type="primary">asnB</name>
    <name evidence="9" type="ORF">ACFSNB_15125</name>
</gene>
<dbReference type="Gene3D" id="3.60.20.10">
    <property type="entry name" value="Glutamine Phosphoribosylpyrophosphate, subunit 1, domain 1"/>
    <property type="match status" value="1"/>
</dbReference>
<comment type="pathway">
    <text evidence="1">Amino-acid biosynthesis; L-asparagine biosynthesis; L-asparagine from L-aspartate (L-Gln route): step 1/1.</text>
</comment>
<evidence type="ECO:0000313" key="9">
    <source>
        <dbReference type="EMBL" id="MFD2235144.1"/>
    </source>
</evidence>
<keyword evidence="6" id="KW-0315">Glutamine amidotransferase</keyword>
<dbReference type="Proteomes" id="UP001597296">
    <property type="component" value="Unassembled WGS sequence"/>
</dbReference>
<dbReference type="PANTHER" id="PTHR43284:SF1">
    <property type="entry name" value="ASPARAGINE SYNTHETASE"/>
    <property type="match status" value="1"/>
</dbReference>
<evidence type="ECO:0000256" key="5">
    <source>
        <dbReference type="ARBA" id="ARBA00022840"/>
    </source>
</evidence>
<organism evidence="9 10">
    <name type="scientific">Phaeospirillum tilakii</name>
    <dbReference type="NCBI Taxonomy" id="741673"/>
    <lineage>
        <taxon>Bacteria</taxon>
        <taxon>Pseudomonadati</taxon>
        <taxon>Pseudomonadota</taxon>
        <taxon>Alphaproteobacteria</taxon>
        <taxon>Rhodospirillales</taxon>
        <taxon>Rhodospirillaceae</taxon>
        <taxon>Phaeospirillum</taxon>
    </lineage>
</organism>
<comment type="caution">
    <text evidence="9">The sequence shown here is derived from an EMBL/GenBank/DDBJ whole genome shotgun (WGS) entry which is preliminary data.</text>
</comment>
<evidence type="ECO:0000259" key="8">
    <source>
        <dbReference type="PROSITE" id="PS51278"/>
    </source>
</evidence>
<dbReference type="InterPro" id="IPR033738">
    <property type="entry name" value="AsnB_N"/>
</dbReference>
<name>A0ABW5CCY1_9PROT</name>
<dbReference type="InterPro" id="IPR014729">
    <property type="entry name" value="Rossmann-like_a/b/a_fold"/>
</dbReference>
<evidence type="ECO:0000256" key="2">
    <source>
        <dbReference type="ARBA" id="ARBA00005752"/>
    </source>
</evidence>
<evidence type="ECO:0000313" key="10">
    <source>
        <dbReference type="Proteomes" id="UP001597296"/>
    </source>
</evidence>
<dbReference type="CDD" id="cd00712">
    <property type="entry name" value="AsnB"/>
    <property type="match status" value="1"/>
</dbReference>
<dbReference type="Pfam" id="PF13522">
    <property type="entry name" value="GATase_6"/>
    <property type="match status" value="1"/>
</dbReference>
<dbReference type="PROSITE" id="PS51278">
    <property type="entry name" value="GATASE_TYPE_2"/>
    <property type="match status" value="1"/>
</dbReference>
<dbReference type="EC" id="6.3.5.4" evidence="3"/>
<reference evidence="10" key="1">
    <citation type="journal article" date="2019" name="Int. J. Syst. Evol. Microbiol.">
        <title>The Global Catalogue of Microorganisms (GCM) 10K type strain sequencing project: providing services to taxonomists for standard genome sequencing and annotation.</title>
        <authorList>
            <consortium name="The Broad Institute Genomics Platform"/>
            <consortium name="The Broad Institute Genome Sequencing Center for Infectious Disease"/>
            <person name="Wu L."/>
            <person name="Ma J."/>
        </authorList>
    </citation>
    <scope>NUCLEOTIDE SEQUENCE [LARGE SCALE GENOMIC DNA]</scope>
    <source>
        <strain evidence="10">KCTC 15012</strain>
    </source>
</reference>
<dbReference type="GO" id="GO:0004066">
    <property type="term" value="F:asparagine synthase (glutamine-hydrolyzing) activity"/>
    <property type="evidence" value="ECO:0007669"/>
    <property type="project" value="UniProtKB-EC"/>
</dbReference>
<dbReference type="EMBL" id="JBHUIY010000037">
    <property type="protein sequence ID" value="MFD2235144.1"/>
    <property type="molecule type" value="Genomic_DNA"/>
</dbReference>
<keyword evidence="9" id="KW-0436">Ligase</keyword>
<dbReference type="Pfam" id="PF00733">
    <property type="entry name" value="Asn_synthase"/>
    <property type="match status" value="1"/>
</dbReference>
<dbReference type="InterPro" id="IPR029055">
    <property type="entry name" value="Ntn_hydrolases_N"/>
</dbReference>
<feature type="domain" description="Glutamine amidotransferase type-2" evidence="8">
    <location>
        <begin position="2"/>
        <end position="219"/>
    </location>
</feature>
<proteinExistence type="inferred from homology"/>
<evidence type="ECO:0000256" key="1">
    <source>
        <dbReference type="ARBA" id="ARBA00005187"/>
    </source>
</evidence>
<dbReference type="RefSeq" id="WP_377318051.1">
    <property type="nucleotide sequence ID" value="NZ_JBHUIY010000037.1"/>
</dbReference>
<protein>
    <recommendedName>
        <fullName evidence="3">asparagine synthase (glutamine-hydrolyzing)</fullName>
        <ecNumber evidence="3">6.3.5.4</ecNumber>
    </recommendedName>
</protein>
<accession>A0ABW5CCY1</accession>
<comment type="similarity">
    <text evidence="2">Belongs to the asparagine synthetase family.</text>
</comment>
<dbReference type="SUPFAM" id="SSF56235">
    <property type="entry name" value="N-terminal nucleophile aminohydrolases (Ntn hydrolases)"/>
    <property type="match status" value="1"/>
</dbReference>
<sequence length="643" mass="71714">MCGLAGLKLLPGAVADPPLEPRVRAMIAPLAHRGPDGEGVWVDAAAGIGLGHRRLSILDLSPAGAQPMASASGRFVIAYNGEVFNHAELRRDLEATGARFRGHSDTEVILAACERWGLDATLPRLIGMFALALWDRTGRSLTLVRDRMGVKPLYWGRVGTAIAFASELKALRALPEWRGEIDRDALTAYLRYCYIPAPHSIHRGIRKLEPGCLVTVAADGRLTERRYWDTRALLAGATRRPANLSDAEATDRLDALLRDAVARRMVADVPVGAFLSGGIDSSVVVAQMQAASDRPVHTFSIGFDEPEYNEADHAAAVARHLGTHHTELIVTPAEAREVIPELPRWYDEPFGDSSQIPTLLVSRLARSGVTVALSGDGGDELFAGYTRYFVANRLWQPLGRRAAWLRPLARRAIGTLTPRQWDILARLVPGRWRPPHFGNRLYKLREAITARGPNEFYRPLLTHWSRPEDLVPGGHEPRHLLDDADLAREVPDPVERIQLIDMLTYLPDDILTKVDRASMAVGLEARVPLLDHRLVEFACSLSPDQRIRDGQGKWLLRQVLYRYVPPALIDRPKMGFGVPIGLWLRGPLRDWAEHLLDPARLAADDLFDPAPIRRMWQAHLDGPDNWQYPLWDVLMVQAWREQA</sequence>
<evidence type="ECO:0000256" key="3">
    <source>
        <dbReference type="ARBA" id="ARBA00012737"/>
    </source>
</evidence>
<dbReference type="PIRSF" id="PIRSF001589">
    <property type="entry name" value="Asn_synthetase_glu-h"/>
    <property type="match status" value="1"/>
</dbReference>
<dbReference type="SUPFAM" id="SSF52402">
    <property type="entry name" value="Adenine nucleotide alpha hydrolases-like"/>
    <property type="match status" value="1"/>
</dbReference>
<evidence type="ECO:0000256" key="6">
    <source>
        <dbReference type="ARBA" id="ARBA00022962"/>
    </source>
</evidence>
<dbReference type="InterPro" id="IPR001962">
    <property type="entry name" value="Asn_synthase"/>
</dbReference>
<evidence type="ECO:0000256" key="7">
    <source>
        <dbReference type="ARBA" id="ARBA00048741"/>
    </source>
</evidence>
<keyword evidence="5" id="KW-0067">ATP-binding</keyword>
<dbReference type="NCBIfam" id="TIGR01536">
    <property type="entry name" value="asn_synth_AEB"/>
    <property type="match status" value="1"/>
</dbReference>